<evidence type="ECO:0000256" key="6">
    <source>
        <dbReference type="ARBA" id="ARBA00022691"/>
    </source>
</evidence>
<feature type="region of interest" description="Disordered" evidence="14">
    <location>
        <begin position="1824"/>
        <end position="1859"/>
    </location>
</feature>
<dbReference type="NCBIfam" id="NF009895">
    <property type="entry name" value="PRK13352.1"/>
    <property type="match status" value="1"/>
</dbReference>
<dbReference type="InterPro" id="IPR009543">
    <property type="entry name" value="VPS13_VAB"/>
</dbReference>
<accession>A0AAW1SHR5</accession>
<keyword evidence="7" id="KW-0479">Metal-binding</keyword>
<dbReference type="Pfam" id="PF25037">
    <property type="entry name" value="VPS13_C"/>
    <property type="match status" value="1"/>
</dbReference>
<comment type="function">
    <text evidence="2">Catalyzes the synthesis of the hydroxymethylpyrimidine phosphate (HMP-P) moiety of thiamine from aminoimidazole ribotide (AIR) in a radical S-adenosyl-L-methionine (SAM)-dependent reaction.</text>
</comment>
<evidence type="ECO:0000259" key="15">
    <source>
        <dbReference type="Pfam" id="PF12624"/>
    </source>
</evidence>
<dbReference type="Gene3D" id="3.20.20.540">
    <property type="entry name" value="Radical SAM ThiC family, central domain"/>
    <property type="match status" value="1"/>
</dbReference>
<evidence type="ECO:0000256" key="7">
    <source>
        <dbReference type="ARBA" id="ARBA00022723"/>
    </source>
</evidence>
<feature type="region of interest" description="Disordered" evidence="14">
    <location>
        <begin position="1872"/>
        <end position="1973"/>
    </location>
</feature>
<evidence type="ECO:0000256" key="11">
    <source>
        <dbReference type="ARBA" id="ARBA00023014"/>
    </source>
</evidence>
<feature type="compositionally biased region" description="Basic and acidic residues" evidence="14">
    <location>
        <begin position="450"/>
        <end position="462"/>
    </location>
</feature>
<dbReference type="GO" id="GO:0016830">
    <property type="term" value="F:carbon-carbon lyase activity"/>
    <property type="evidence" value="ECO:0007669"/>
    <property type="project" value="InterPro"/>
</dbReference>
<feature type="domain" description="Intermembrane lipid transfer protein VPS13-like C-terminal" evidence="18">
    <location>
        <begin position="2764"/>
        <end position="2857"/>
    </location>
</feature>
<dbReference type="FunFam" id="3.20.20.540:FF:000001">
    <property type="entry name" value="Phosphomethylpyrimidine synthase"/>
    <property type="match status" value="1"/>
</dbReference>
<evidence type="ECO:0000259" key="17">
    <source>
        <dbReference type="Pfam" id="PF25036"/>
    </source>
</evidence>
<dbReference type="HAMAP" id="MF_00089">
    <property type="entry name" value="ThiC"/>
    <property type="match status" value="1"/>
</dbReference>
<dbReference type="GO" id="GO:0006869">
    <property type="term" value="P:lipid transport"/>
    <property type="evidence" value="ECO:0007669"/>
    <property type="project" value="UniProtKB-KW"/>
</dbReference>
<keyword evidence="12" id="KW-0445">Lipid transport</keyword>
<evidence type="ECO:0000313" key="19">
    <source>
        <dbReference type="EMBL" id="KAK9846005.1"/>
    </source>
</evidence>
<dbReference type="InterPro" id="IPR038521">
    <property type="entry name" value="ThiC/Bza_core_dom"/>
</dbReference>
<reference evidence="19 20" key="1">
    <citation type="journal article" date="2024" name="Nat. Commun.">
        <title>Phylogenomics reveals the evolutionary origins of lichenization in chlorophyte algae.</title>
        <authorList>
            <person name="Puginier C."/>
            <person name="Libourel C."/>
            <person name="Otte J."/>
            <person name="Skaloud P."/>
            <person name="Haon M."/>
            <person name="Grisel S."/>
            <person name="Petersen M."/>
            <person name="Berrin J.G."/>
            <person name="Delaux P.M."/>
            <person name="Dal Grande F."/>
            <person name="Keller J."/>
        </authorList>
    </citation>
    <scope>NUCLEOTIDE SEQUENCE [LARGE SCALE GENOMIC DNA]</scope>
    <source>
        <strain evidence="19 20">SAG 245.80</strain>
    </source>
</reference>
<dbReference type="NCBIfam" id="NF006763">
    <property type="entry name" value="PRK09284.1"/>
    <property type="match status" value="1"/>
</dbReference>
<dbReference type="InterPro" id="IPR037509">
    <property type="entry name" value="ThiC"/>
</dbReference>
<feature type="compositionally biased region" description="Low complexity" evidence="14">
    <location>
        <begin position="1013"/>
        <end position="1025"/>
    </location>
</feature>
<keyword evidence="4" id="KW-0813">Transport</keyword>
<gene>
    <name evidence="19" type="ORF">WJX81_008246</name>
</gene>
<dbReference type="SFLD" id="SFLDG01114">
    <property type="entry name" value="phosphomethylpyrimidine_syntha"/>
    <property type="match status" value="1"/>
</dbReference>
<keyword evidence="9" id="KW-0784">Thiamine biosynthesis</keyword>
<feature type="domain" description="Vacuolar protein sorting-associated protein 13 VPS13 adaptor binding" evidence="17">
    <location>
        <begin position="1986"/>
        <end position="2200"/>
    </location>
</feature>
<feature type="compositionally biased region" description="Low complexity" evidence="14">
    <location>
        <begin position="1846"/>
        <end position="1859"/>
    </location>
</feature>
<dbReference type="PANTHER" id="PTHR30557:SF1">
    <property type="entry name" value="PHOSPHOMETHYLPYRIMIDINE SYNTHASE, CHLOROPLASTIC"/>
    <property type="match status" value="1"/>
</dbReference>
<evidence type="ECO:0000256" key="1">
    <source>
        <dbReference type="ARBA" id="ARBA00001966"/>
    </source>
</evidence>
<sequence>MFEGWLSDLLASYLGHFLDVKKEKLRVSLWSAWSTGFVLENVRLKVEAFDYLQLPFVFTEGCIGRLEVQVPWRALRSQPVVIELADVRICAAPRDEAGWEEGPARQRALAAKQAQLAAAELERLAKAGSQGKAAAGSEGRSLGWAFLSALGTLLLNHLQLRLCRVHLRFRDATMTDGQASVEAGVRLERLETCLPAMSYDGLHFPEPQAKAQGDLVLLPLSCLLRLMLEDGGGAGAPMRLQVGALARRVEVRLQRAQAAGALALADRANVWTLRSRYARLRPTGWRSDPAVQVPWRRVWQYAIAAVLQDAARPQRWPAAGDLRGWQRQRRRYVALYRRRLESLRPGVPQRPEQEARTDAAGLEALEAELSIGDTLLFRYLAERSLAAERPPAAAREAAPAASGAGSPSGQGSSRGASDDAEAASANQADGGPVKADGGAAESDAGPEAGPAHRDTADADRPRGWLDWSLSGVAGYLGYVPGAPPPAPVPDLAPPSEADIQDLYRDLDLDPHLLLGASPSPAAASPVHIAADLQVSVLVVTLLDDGPASGASPGATAASLGARRPLAGRPWQLGALADGLPTTLRETLGAMDLRAANRLASRGARTAAKARLVLRGGMPLAVHMEVRDVVVEAPSEESDGAALAADDSGSEQELAAAVEAVEAHVLTSSFELAAAGLQLGISTPGSMEILTGPSSEPALTPSPVVYPVRLVARLRASKVPADPLQPALQAILTLGALELPPRVELQATSGGLRVTYDDASAREADADDTHLAARSAGLELHLRTYMGGRLDCQVVLRRVDLADCSAFTVSPPRLRGPLPRLAQRLAVERLAACLEKPGDGGEVVASLEAVGALAEGFAGEAGSFIRRVRPGTPPVARFTVSPSSLRSIKRAASAPAAALAPLIRARSSGLLLPAVEDFELGDSDGGIMDTPFRAAMITSPVPEPAALPSAPSLADAAALGSSPDTLPAAVLSSRRGSPAAALVLPCIDGPPSGVPLRRRLRSRSSRDGSADGTPSGRSGSSSPFFSAAGSLGPAGSLMLGSAASSETNSTEWFDGVDPDGNAASGGGSAAAEIDVPAPGGGADDAGVLDTALGERRVDVTTSPVRMRMSLEGWEGALEHIRGAANAVAAVLPAAPQQDPAAGAPSSLGGISSSQLAGPNVGTLVTMLSLETRELEVSLVAPAPADGEAPFLQARGRDAGALLGASGLQAELVVGEADGRPEVCLALGAAALSVWASHRRLAIAAALCAEVAAAAKRIAALRGSMSLPKPARDVLSALHGRATLSAGCVAAVLAADAGSSEAPLLELAALGVAVEASRAPEGSGSGPERAAMRASATLAANVYLADYGGWEPAAEPWHAVVDLGISLPGEDMRPGTARVALAVGAQRPLELTATPALVEALVTLREVLADASLAARAPSLVQLGMRGAGAGSGTARGDVPTHWVANETGAPLECWLGRRQLADASPEPGGMLELEAGANGPLLLPSSAEHPCPSPSFSGSCAMAGRYAQSPAALLGGKLAAEGAHRARTILYYRLRGQDACGVPLALDRDACGVAEVALRSGRGGSASRIALAYEVQRRRHGASVTLHSGVEVCNRGALRLVVGARVPGRSEPMPLVELQPGGRAWLPVLRLEPGLLSFRPAKDGAPGDSPQFAWSPPARFAIGVVPKASGAGWELVVRAPLAVYNALPVPVSIVLKCSLRASRTAVNLELGPRGEALLHEVDVSEVQELQAQPLGYGWGPPQPVPALPSALRPSTLPGPAERVPQGQPTAEATFPVREAGGSRGAAVLRLRHSLDADCGGHRLALGCALWVYNQTGLPIALQQVARRGDEEDDEDEVPKQWLPPYAGPAATASGAAARAPSAGRAARGAALARAGSGLGSGTGRRPLAQDVRISSKPDLRGLGQALARGGERGTLGHPPGTELQPSQLPPPTLPPVASPRHSAAYADPSDPDPVLSYARPSPWPAIHGDPAATPPRGRLRLQLRASTAQAPRGRTFWSDAVALDAVGGAAVVSVPCPASGRASAPPDARSAYVLSVSAAPVPDGDGALAVVIMPRYLLFNGLDLRLQYRQQGIAQERDLAPGGARALHWPDAGRPLRLCVRVQEAGWLWSGGVALDTPGDLFVKIRHRDRGVTMLVRVDVSGGAGGVLLVSLSHQAAGFAPYRLDNCSCETLHLRQAGCKEAEDVLRPYSALGYAWDEPALPHSLVLALPGNRRLGVFNLDKVGETRVVTLPGSTFGGDRERRLQVLVRAEGPTCVLSVTDLVVHRAVPLPAAAEKASGAELGWEPWSGAQTLVAAAQAAIQPRPPPPPPASLLLEVRLELAGVGLSVVTGGRERLYGRVTVICLRATASQARRTVELALHSVQVDNPDPGAHYPVVAAAPAAPQRLAFLPAALETRPVSGGASALTLRAAMWRRRPAGVLCVERIEVHVAPVMLDVEQVHMAELSAAATALAMPLQLPAAPADPARFAAEPPSIEALAAAAGGQRAAEQKVYIGALLVSRIALTLSFLPAHWESPMEGGDRDPSGRPGWQRLVALVGEVEGGRMALAPLALRHPLLGAAALQQQVASHYLRAVLPELVKLVGSASVLGDPVRMIHHLGLGVWAFLASPAAGLVASARGRGPLRFATGLADGVRGLLAHVVFAVSNAAAKWSGAARKGLVVMGLDGAGAGRRALARRARARWAPGGAAPPEPGILETLLHSAVGLLAEPIRGAEEGGLSGLLGGAARALLGLVIRPVAWLLATSAAVADSVRSTVTGAAASLPRLRPPRPVPPGAPLPPYDWSEAMGRWLLLGLEAGAGRPNDGEFVVCRQLAGGGEYAVLTRARLLCVAAPAGRRWAPTLRWAIALEDLLGVRRREVVLVVTALQPSAAVSRPAGALRRQALLLGRAPRGPLTSAMLRCQDEDAADLLRGAIQAAAQDAVSAPPKLTDFDRAEEARLKGKDAFAELVSLNQPKQAVNRPQKGELTFRQNPTFEDCFPASEKCYKTVLHEGLVLRVPFRRVHLTEDAGQVDLYDTSGPQGLDPRQGLPKIREEWVARRERRGDKVVTQQHYAKVGVITEEMAFCAAREGMDPEFVRSEVARGRAIIPANKRHKELEPTVIGRKFLVKVNANIGNSAVSSSIEEEVEKLQWSTIWGADTMMDLSTGANIHETREWIIRNSPVPVGTVPIYQCLEKADGIVENITWELFRETLVEQAEQGVDYFTIHAGVLLRHIPLTANRVTGIVSRGGSIHAKLCLLDHTENFAYTHWDEILDICAEYDISLSIGDGLRPGCIADANDAAQFAELKTQGDLTRRAWARDVQVMNEGPGHVPLNKIPENMEKQLDWCSEAPFYTLGPLATDIAPAYDHITSAIGAATIGALGTALLCYVTPKEHLGLPNRDDVKAGVIAYKIAAHAADLAKGHPGAQDWDNALSKARFEFRWYDQFNLSLDPVTARLFHDATLPQEPAKTAHFCSMCGPKFCSMQITQELRDYAQKHQLDEEAAAQTGMAEMSEAFKHKGAEVYLEPASLS</sequence>
<protein>
    <recommendedName>
        <fullName evidence="21">Peroxin/Ferlin domain-containing protein</fullName>
    </recommendedName>
</protein>
<dbReference type="InterPro" id="IPR056748">
    <property type="entry name" value="VPS13-like_C"/>
</dbReference>
<feature type="region of interest" description="Disordered" evidence="14">
    <location>
        <begin position="1047"/>
        <end position="1069"/>
    </location>
</feature>
<evidence type="ECO:0008006" key="21">
    <source>
        <dbReference type="Google" id="ProtNLM"/>
    </source>
</evidence>
<dbReference type="GO" id="GO:0046872">
    <property type="term" value="F:metal ion binding"/>
    <property type="evidence" value="ECO:0007669"/>
    <property type="project" value="UniProtKB-KW"/>
</dbReference>
<dbReference type="SFLD" id="SFLDF00407">
    <property type="entry name" value="phosphomethylpyrimidine_syntha"/>
    <property type="match status" value="1"/>
</dbReference>
<feature type="compositionally biased region" description="Pro residues" evidence="14">
    <location>
        <begin position="1926"/>
        <end position="1936"/>
    </location>
</feature>
<comment type="similarity">
    <text evidence="3">Belongs to the VPS13 family.</text>
</comment>
<evidence type="ECO:0000256" key="10">
    <source>
        <dbReference type="ARBA" id="ARBA00023004"/>
    </source>
</evidence>
<dbReference type="Gene3D" id="6.10.250.620">
    <property type="match status" value="1"/>
</dbReference>
<feature type="compositionally biased region" description="Low complexity" evidence="14">
    <location>
        <begin position="389"/>
        <end position="415"/>
    </location>
</feature>
<keyword evidence="6" id="KW-0949">S-adenosyl-L-methionine</keyword>
<feature type="region of interest" description="Disordered" evidence="14">
    <location>
        <begin position="389"/>
        <end position="462"/>
    </location>
</feature>
<dbReference type="EMBL" id="JALJOU010000002">
    <property type="protein sequence ID" value="KAK9846005.1"/>
    <property type="molecule type" value="Genomic_DNA"/>
</dbReference>
<evidence type="ECO:0000256" key="8">
    <source>
        <dbReference type="ARBA" id="ARBA00022833"/>
    </source>
</evidence>
<dbReference type="InterPro" id="IPR002817">
    <property type="entry name" value="ThiC/BzaA/B"/>
</dbReference>
<evidence type="ECO:0000256" key="12">
    <source>
        <dbReference type="ARBA" id="ARBA00023055"/>
    </source>
</evidence>
<keyword evidence="20" id="KW-1185">Reference proteome</keyword>
<dbReference type="PANTHER" id="PTHR30557">
    <property type="entry name" value="THIAMINE BIOSYNTHESIS PROTEIN THIC"/>
    <property type="match status" value="1"/>
</dbReference>
<evidence type="ECO:0000256" key="13">
    <source>
        <dbReference type="ARBA" id="ARBA00023239"/>
    </source>
</evidence>
<feature type="domain" description="Chorein N-terminal" evidence="15">
    <location>
        <begin position="1"/>
        <end position="189"/>
    </location>
</feature>
<feature type="region of interest" description="Disordered" evidence="14">
    <location>
        <begin position="992"/>
        <end position="1025"/>
    </location>
</feature>
<evidence type="ECO:0000256" key="2">
    <source>
        <dbReference type="ARBA" id="ARBA00003175"/>
    </source>
</evidence>
<keyword evidence="13" id="KW-0456">Lyase</keyword>
<dbReference type="InterPro" id="IPR025747">
    <property type="entry name" value="ThiC-associated_dom"/>
</dbReference>
<feature type="domain" description="ThiC-associated" evidence="16">
    <location>
        <begin position="2976"/>
        <end position="3038"/>
    </location>
</feature>
<dbReference type="Proteomes" id="UP001445335">
    <property type="component" value="Unassembled WGS sequence"/>
</dbReference>
<evidence type="ECO:0000256" key="4">
    <source>
        <dbReference type="ARBA" id="ARBA00022448"/>
    </source>
</evidence>
<keyword evidence="5" id="KW-0004">4Fe-4S</keyword>
<evidence type="ECO:0000259" key="18">
    <source>
        <dbReference type="Pfam" id="PF25037"/>
    </source>
</evidence>
<dbReference type="Pfam" id="PF12624">
    <property type="entry name" value="VPS13_N"/>
    <property type="match status" value="1"/>
</dbReference>
<dbReference type="Pfam" id="PF13667">
    <property type="entry name" value="ThiC-associated"/>
    <property type="match status" value="1"/>
</dbReference>
<evidence type="ECO:0000313" key="20">
    <source>
        <dbReference type="Proteomes" id="UP001445335"/>
    </source>
</evidence>
<dbReference type="Pfam" id="PF01964">
    <property type="entry name" value="ThiC_Rad_SAM"/>
    <property type="match status" value="1"/>
</dbReference>
<organism evidence="19 20">
    <name type="scientific">Elliptochloris bilobata</name>
    <dbReference type="NCBI Taxonomy" id="381761"/>
    <lineage>
        <taxon>Eukaryota</taxon>
        <taxon>Viridiplantae</taxon>
        <taxon>Chlorophyta</taxon>
        <taxon>core chlorophytes</taxon>
        <taxon>Trebouxiophyceae</taxon>
        <taxon>Trebouxiophyceae incertae sedis</taxon>
        <taxon>Elliptochloris clade</taxon>
        <taxon>Elliptochloris</taxon>
    </lineage>
</organism>
<evidence type="ECO:0000256" key="9">
    <source>
        <dbReference type="ARBA" id="ARBA00022977"/>
    </source>
</evidence>
<evidence type="ECO:0000256" key="14">
    <source>
        <dbReference type="SAM" id="MobiDB-lite"/>
    </source>
</evidence>
<keyword evidence="8" id="KW-0862">Zinc</keyword>
<dbReference type="InterPro" id="IPR026854">
    <property type="entry name" value="VPS13_N"/>
</dbReference>
<dbReference type="Pfam" id="PF25036">
    <property type="entry name" value="VPS13_VAB"/>
    <property type="match status" value="1"/>
</dbReference>
<dbReference type="SFLD" id="SFLDS00113">
    <property type="entry name" value="Radical_SAM_Phosphomethylpyrim"/>
    <property type="match status" value="1"/>
</dbReference>
<proteinExistence type="inferred from homology"/>
<evidence type="ECO:0000259" key="16">
    <source>
        <dbReference type="Pfam" id="PF13667"/>
    </source>
</evidence>
<name>A0AAW1SHR5_9CHLO</name>
<dbReference type="NCBIfam" id="TIGR00190">
    <property type="entry name" value="thiC"/>
    <property type="match status" value="1"/>
</dbReference>
<comment type="caution">
    <text evidence="19">The sequence shown here is derived from an EMBL/GenBank/DDBJ whole genome shotgun (WGS) entry which is preliminary data.</text>
</comment>
<evidence type="ECO:0000256" key="3">
    <source>
        <dbReference type="ARBA" id="ARBA00006545"/>
    </source>
</evidence>
<keyword evidence="10" id="KW-0408">Iron</keyword>
<keyword evidence="11" id="KW-0411">Iron-sulfur</keyword>
<evidence type="ECO:0000256" key="5">
    <source>
        <dbReference type="ARBA" id="ARBA00022485"/>
    </source>
</evidence>
<dbReference type="GO" id="GO:0051539">
    <property type="term" value="F:4 iron, 4 sulfur cluster binding"/>
    <property type="evidence" value="ECO:0007669"/>
    <property type="project" value="UniProtKB-KW"/>
</dbReference>
<dbReference type="GO" id="GO:0009228">
    <property type="term" value="P:thiamine biosynthetic process"/>
    <property type="evidence" value="ECO:0007669"/>
    <property type="project" value="UniProtKB-KW"/>
</dbReference>
<comment type="cofactor">
    <cofactor evidence="1">
        <name>[4Fe-4S] cluster</name>
        <dbReference type="ChEBI" id="CHEBI:49883"/>
    </cofactor>
</comment>